<comment type="caution">
    <text evidence="1">The sequence shown here is derived from an EMBL/GenBank/DDBJ whole genome shotgun (WGS) entry which is preliminary data.</text>
</comment>
<gene>
    <name evidence="1" type="ORF">Patl1_27559</name>
</gene>
<keyword evidence="2" id="KW-1185">Reference proteome</keyword>
<reference evidence="2" key="1">
    <citation type="journal article" date="2023" name="G3 (Bethesda)">
        <title>Genome assembly and association tests identify interacting loci associated with vigor, precocity, and sex in interspecific pistachio rootstocks.</title>
        <authorList>
            <person name="Palmer W."/>
            <person name="Jacygrad E."/>
            <person name="Sagayaradj S."/>
            <person name="Cavanaugh K."/>
            <person name="Han R."/>
            <person name="Bertier L."/>
            <person name="Beede B."/>
            <person name="Kafkas S."/>
            <person name="Golino D."/>
            <person name="Preece J."/>
            <person name="Michelmore R."/>
        </authorList>
    </citation>
    <scope>NUCLEOTIDE SEQUENCE [LARGE SCALE GENOMIC DNA]</scope>
</reference>
<protein>
    <submittedName>
        <fullName evidence="1">Uncharacterized protein</fullName>
    </submittedName>
</protein>
<organism evidence="1 2">
    <name type="scientific">Pistacia atlantica</name>
    <dbReference type="NCBI Taxonomy" id="434234"/>
    <lineage>
        <taxon>Eukaryota</taxon>
        <taxon>Viridiplantae</taxon>
        <taxon>Streptophyta</taxon>
        <taxon>Embryophyta</taxon>
        <taxon>Tracheophyta</taxon>
        <taxon>Spermatophyta</taxon>
        <taxon>Magnoliopsida</taxon>
        <taxon>eudicotyledons</taxon>
        <taxon>Gunneridae</taxon>
        <taxon>Pentapetalae</taxon>
        <taxon>rosids</taxon>
        <taxon>malvids</taxon>
        <taxon>Sapindales</taxon>
        <taxon>Anacardiaceae</taxon>
        <taxon>Pistacia</taxon>
    </lineage>
</organism>
<evidence type="ECO:0000313" key="2">
    <source>
        <dbReference type="Proteomes" id="UP001164250"/>
    </source>
</evidence>
<proteinExistence type="predicted"/>
<dbReference type="Proteomes" id="UP001164250">
    <property type="component" value="Chromosome 5"/>
</dbReference>
<evidence type="ECO:0000313" key="1">
    <source>
        <dbReference type="EMBL" id="KAJ0097847.1"/>
    </source>
</evidence>
<dbReference type="EMBL" id="CM047901">
    <property type="protein sequence ID" value="KAJ0097847.1"/>
    <property type="molecule type" value="Genomic_DNA"/>
</dbReference>
<sequence>MYYSRQVLFDETQPGLPQAPESSSSTTMSHIHTTTPTTPPPSDFRGSTPFQHLQVTPLVFLLLLLNFSLDHVCPNFSSVPPHLIHTRISSPTTTLCTQILPLYPVIPQHKPLLEHTP</sequence>
<accession>A0ACC1BGB4</accession>
<name>A0ACC1BGB4_9ROSI</name>